<feature type="coiled-coil region" evidence="1">
    <location>
        <begin position="189"/>
        <end position="266"/>
    </location>
</feature>
<evidence type="ECO:0000313" key="3">
    <source>
        <dbReference type="EMBL" id="MBP0456235.1"/>
    </source>
</evidence>
<evidence type="ECO:0000256" key="1">
    <source>
        <dbReference type="SAM" id="Coils"/>
    </source>
</evidence>
<accession>A0A940RTL9</accession>
<organism evidence="3 4">
    <name type="scientific">Streptomyces montanisoli</name>
    <dbReference type="NCBI Taxonomy" id="2798581"/>
    <lineage>
        <taxon>Bacteria</taxon>
        <taxon>Bacillati</taxon>
        <taxon>Actinomycetota</taxon>
        <taxon>Actinomycetes</taxon>
        <taxon>Kitasatosporales</taxon>
        <taxon>Streptomycetaceae</taxon>
        <taxon>Streptomyces</taxon>
    </lineage>
</organism>
<proteinExistence type="predicted"/>
<keyword evidence="4" id="KW-1185">Reference proteome</keyword>
<dbReference type="AlphaFoldDB" id="A0A940RTL9"/>
<feature type="region of interest" description="Disordered" evidence="2">
    <location>
        <begin position="1"/>
        <end position="20"/>
    </location>
</feature>
<reference evidence="3" key="1">
    <citation type="submission" date="2021-03" db="EMBL/GenBank/DDBJ databases">
        <title>Whole genome sequence of Streptomyces bomunensis MMS17-BM035.</title>
        <authorList>
            <person name="Lee J.H."/>
        </authorList>
    </citation>
    <scope>NUCLEOTIDE SEQUENCE</scope>
    <source>
        <strain evidence="3">MMS17-BM035</strain>
    </source>
</reference>
<name>A0A940RTL9_9ACTN</name>
<dbReference type="EMBL" id="JAGIQL010000003">
    <property type="protein sequence ID" value="MBP0456235.1"/>
    <property type="molecule type" value="Genomic_DNA"/>
</dbReference>
<evidence type="ECO:0000313" key="4">
    <source>
        <dbReference type="Proteomes" id="UP000670475"/>
    </source>
</evidence>
<feature type="compositionally biased region" description="Basic residues" evidence="2">
    <location>
        <begin position="1"/>
        <end position="14"/>
    </location>
</feature>
<keyword evidence="1" id="KW-0175">Coiled coil</keyword>
<comment type="caution">
    <text evidence="3">The sequence shown here is derived from an EMBL/GenBank/DDBJ whole genome shotgun (WGS) entry which is preliminary data.</text>
</comment>
<protein>
    <submittedName>
        <fullName evidence="3">Uncharacterized protein</fullName>
    </submittedName>
</protein>
<sequence>MSSTRRAPRSQRLTRRAETDQLRTARRDALLVLLARAQRRVLSPDEAGLLRTHVDTELAEGDHARASERGQQRAMDRQRQRVEAAEVAIVEAEQRAEQAERQVAILYAVDEGRAHGAQRITTERDEWQQRAEPAEQRVARIRDMADAWKRRLPAVVRTATAADAVRLAADGDYRPVMFPVATTAGAGTVEFAEQERARMERLYTRESSRADQAERERDELHAALGLAPGQLHSAALSAIHGRAANIRELIDRAKQAEADAERYKADALGACRTIADMHEAATGRTGQGPIRGVVEDVADVRARAEQAERRIRILEAVDEGRAHGAQRITKERDAYGHPVEWSIYNAMHVRAIKAEAALDRIEKSSSIPHLRAGYEQQKERAAIYRTAWHSARDRARKRTDDTRANGAGCRAEHERARRAEQALDRVRQADTLGAALAAVAEHDGITPAAAQAAAAFADAADSTEARLAEQAREQAVTLAHADRRVRTYAARLDRVRHLARRMRAGSPQGAAAIYADRIEQALADDPDA</sequence>
<feature type="coiled-coil region" evidence="1">
    <location>
        <begin position="75"/>
        <end position="109"/>
    </location>
</feature>
<evidence type="ECO:0000256" key="2">
    <source>
        <dbReference type="SAM" id="MobiDB-lite"/>
    </source>
</evidence>
<dbReference type="Proteomes" id="UP000670475">
    <property type="component" value="Unassembled WGS sequence"/>
</dbReference>
<feature type="coiled-coil region" evidence="1">
    <location>
        <begin position="290"/>
        <end position="317"/>
    </location>
</feature>
<dbReference type="RefSeq" id="WP_209338011.1">
    <property type="nucleotide sequence ID" value="NZ_JAGIQL010000003.1"/>
</dbReference>
<gene>
    <name evidence="3" type="ORF">JFN87_01800</name>
</gene>